<accession>A0A816E8M7</accession>
<dbReference type="EMBL" id="CAJOBC010117621">
    <property type="protein sequence ID" value="CAF4559310.1"/>
    <property type="molecule type" value="Genomic_DNA"/>
</dbReference>
<evidence type="ECO:0000313" key="3">
    <source>
        <dbReference type="Proteomes" id="UP000663829"/>
    </source>
</evidence>
<dbReference type="Proteomes" id="UP000663829">
    <property type="component" value="Unassembled WGS sequence"/>
</dbReference>
<dbReference type="Proteomes" id="UP000681722">
    <property type="component" value="Unassembled WGS sequence"/>
</dbReference>
<comment type="caution">
    <text evidence="1">The sequence shown here is derived from an EMBL/GenBank/DDBJ whole genome shotgun (WGS) entry which is preliminary data.</text>
</comment>
<dbReference type="EMBL" id="CAJNOQ010048339">
    <property type="protein sequence ID" value="CAF1643552.1"/>
    <property type="molecule type" value="Genomic_DNA"/>
</dbReference>
<keyword evidence="3" id="KW-1185">Reference proteome</keyword>
<proteinExistence type="predicted"/>
<protein>
    <submittedName>
        <fullName evidence="1">Uncharacterized protein</fullName>
    </submittedName>
</protein>
<feature type="non-terminal residue" evidence="1">
    <location>
        <position position="1"/>
    </location>
</feature>
<gene>
    <name evidence="1" type="ORF">GPM918_LOCUS45085</name>
    <name evidence="2" type="ORF">SRO942_LOCUS47311</name>
</gene>
<evidence type="ECO:0000313" key="2">
    <source>
        <dbReference type="EMBL" id="CAF4559310.1"/>
    </source>
</evidence>
<name>A0A816E8M7_9BILA</name>
<organism evidence="1 3">
    <name type="scientific">Didymodactylos carnosus</name>
    <dbReference type="NCBI Taxonomy" id="1234261"/>
    <lineage>
        <taxon>Eukaryota</taxon>
        <taxon>Metazoa</taxon>
        <taxon>Spiralia</taxon>
        <taxon>Gnathifera</taxon>
        <taxon>Rotifera</taxon>
        <taxon>Eurotatoria</taxon>
        <taxon>Bdelloidea</taxon>
        <taxon>Philodinida</taxon>
        <taxon>Philodinidae</taxon>
        <taxon>Didymodactylos</taxon>
    </lineage>
</organism>
<dbReference type="AlphaFoldDB" id="A0A816E8M7"/>
<sequence>ELEYWCQDKSTIPQSEDEPFIVSFYRHYKDDTDHDDDENVVDDGNNLDSFCHQKDYFKLLRFQQSYMLMPPTN</sequence>
<evidence type="ECO:0000313" key="1">
    <source>
        <dbReference type="EMBL" id="CAF1643552.1"/>
    </source>
</evidence>
<reference evidence="1" key="1">
    <citation type="submission" date="2021-02" db="EMBL/GenBank/DDBJ databases">
        <authorList>
            <person name="Nowell W R."/>
        </authorList>
    </citation>
    <scope>NUCLEOTIDE SEQUENCE</scope>
</reference>